<accession>A0A8S3D7P9</accession>
<name>A0A8S3D7P9_9BILA</name>
<evidence type="ECO:0000313" key="2">
    <source>
        <dbReference type="Proteomes" id="UP000681720"/>
    </source>
</evidence>
<evidence type="ECO:0000313" key="1">
    <source>
        <dbReference type="EMBL" id="CAF4984593.1"/>
    </source>
</evidence>
<dbReference type="EMBL" id="CAJOBJ010201535">
    <property type="protein sequence ID" value="CAF4984593.1"/>
    <property type="molecule type" value="Genomic_DNA"/>
</dbReference>
<gene>
    <name evidence="1" type="ORF">GIL414_LOCUS56256</name>
</gene>
<protein>
    <submittedName>
        <fullName evidence="1">Uncharacterized protein</fullName>
    </submittedName>
</protein>
<feature type="non-terminal residue" evidence="1">
    <location>
        <position position="1"/>
    </location>
</feature>
<comment type="caution">
    <text evidence="1">The sequence shown here is derived from an EMBL/GenBank/DDBJ whole genome shotgun (WGS) entry which is preliminary data.</text>
</comment>
<organism evidence="1 2">
    <name type="scientific">Rotaria magnacalcarata</name>
    <dbReference type="NCBI Taxonomy" id="392030"/>
    <lineage>
        <taxon>Eukaryota</taxon>
        <taxon>Metazoa</taxon>
        <taxon>Spiralia</taxon>
        <taxon>Gnathifera</taxon>
        <taxon>Rotifera</taxon>
        <taxon>Eurotatoria</taxon>
        <taxon>Bdelloidea</taxon>
        <taxon>Philodinida</taxon>
        <taxon>Philodinidae</taxon>
        <taxon>Rotaria</taxon>
    </lineage>
</organism>
<dbReference type="Proteomes" id="UP000681720">
    <property type="component" value="Unassembled WGS sequence"/>
</dbReference>
<proteinExistence type="predicted"/>
<reference evidence="1" key="1">
    <citation type="submission" date="2021-02" db="EMBL/GenBank/DDBJ databases">
        <authorList>
            <person name="Nowell W R."/>
        </authorList>
    </citation>
    <scope>NUCLEOTIDE SEQUENCE</scope>
</reference>
<sequence>MTDLSTNDAEFYDHLKTISKIRTKVNPKDFVTEIISLESKQSGSATQYAKELMSDPVIFL</sequence>
<dbReference type="AlphaFoldDB" id="A0A8S3D7P9"/>